<dbReference type="Proteomes" id="UP000215788">
    <property type="component" value="Unassembled WGS sequence"/>
</dbReference>
<feature type="domain" description="KAP NTPase" evidence="1">
    <location>
        <begin position="55"/>
        <end position="298"/>
    </location>
</feature>
<dbReference type="Pfam" id="PF07693">
    <property type="entry name" value="KAP_NTPase"/>
    <property type="match status" value="1"/>
</dbReference>
<dbReference type="NCBIfam" id="NF047389">
    <property type="entry name" value="ATPase_Sll1717"/>
    <property type="match status" value="1"/>
</dbReference>
<dbReference type="InterPro" id="IPR027417">
    <property type="entry name" value="P-loop_NTPase"/>
</dbReference>
<dbReference type="InterPro" id="IPR059206">
    <property type="entry name" value="Sll1717-like"/>
</dbReference>
<dbReference type="EMBL" id="NQKI01000009">
    <property type="protein sequence ID" value="OZY60046.1"/>
    <property type="molecule type" value="Genomic_DNA"/>
</dbReference>
<organism evidence="2 3">
    <name type="scientific">Pseudomonas lundensis</name>
    <dbReference type="NCBI Taxonomy" id="86185"/>
    <lineage>
        <taxon>Bacteria</taxon>
        <taxon>Pseudomonadati</taxon>
        <taxon>Pseudomonadota</taxon>
        <taxon>Gammaproteobacteria</taxon>
        <taxon>Pseudomonadales</taxon>
        <taxon>Pseudomonadaceae</taxon>
        <taxon>Pseudomonas</taxon>
    </lineage>
</organism>
<protein>
    <submittedName>
        <fullName evidence="2">DNA repair protein</fullName>
    </submittedName>
</protein>
<dbReference type="OrthoDB" id="9179688at2"/>
<dbReference type="SUPFAM" id="SSF52540">
    <property type="entry name" value="P-loop containing nucleoside triphosphate hydrolases"/>
    <property type="match status" value="1"/>
</dbReference>
<accession>A0A266NC25</accession>
<evidence type="ECO:0000259" key="1">
    <source>
        <dbReference type="Pfam" id="PF07693"/>
    </source>
</evidence>
<reference evidence="2 3" key="1">
    <citation type="submission" date="2017-08" db="EMBL/GenBank/DDBJ databases">
        <title>Genomic and metabolic characterisation of spoilage-associated Pseudomonas species.</title>
        <authorList>
            <person name="Stanborough T."/>
            <person name="Fegan N."/>
            <person name="Powell S.M."/>
            <person name="Singh T."/>
            <person name="Tamplin M.L."/>
            <person name="Chandry P.S."/>
        </authorList>
    </citation>
    <scope>NUCLEOTIDE SEQUENCE [LARGE SCALE GENOMIC DNA]</scope>
    <source>
        <strain evidence="2 3">L1802</strain>
    </source>
</reference>
<gene>
    <name evidence="2" type="ORF">CJF39_08315</name>
</gene>
<evidence type="ECO:0000313" key="2">
    <source>
        <dbReference type="EMBL" id="OZY60046.1"/>
    </source>
</evidence>
<comment type="caution">
    <text evidence="2">The sequence shown here is derived from an EMBL/GenBank/DDBJ whole genome shotgun (WGS) entry which is preliminary data.</text>
</comment>
<evidence type="ECO:0000313" key="3">
    <source>
        <dbReference type="Proteomes" id="UP000215788"/>
    </source>
</evidence>
<dbReference type="AlphaFoldDB" id="A0A266NC25"/>
<proteinExistence type="predicted"/>
<dbReference type="InterPro" id="IPR011646">
    <property type="entry name" value="KAP_P-loop"/>
</dbReference>
<name>A0A266NC25_9PSED</name>
<sequence>MATFIFRRNSKIGNLDAETDTFLKNCFLETDIYSNLLSFDDGIDFAKRIVVGRTGSGKTALIKQLSENPKIKKHMVIEAESTVFEHIKNNVFISKLIDNNIDLRIFYKSLWIHVLLVRVVELLYPGKTFFEMILDLPVSSKKKYNASLAKEYVEKFKDNFFNESIVSEITEKMQTELAGGINMPPVKLDGKGSAELTEKIQRATAQYVSTELLRKQKELIKVLTQEKSREGQHRFLISIDDLDKSWLSSSEIRYDFINALLDAFKELLDIKTVKIIISVRTDIIRGIYLKNLRQEEKDKSLILDIHWDKLEIQEILDKRIDFLIKDKYQSNATTKFSDIFDFLIKNERSQDFILRRTMLRPRDAIDFVNLCLSEADGSTVLNEDLVLEAEEKFYVSRKQALCKEWASIYPNITKYIDALAEVAAPSFTCETLNEKADKIQTNVISHLASNIDPVTNDIINDISALINVWFVVGVVGIKKSETLIIYSSFEKQELDVSDYKKEFSIHPLFFRY</sequence>
<dbReference type="RefSeq" id="WP_094992987.1">
    <property type="nucleotide sequence ID" value="NZ_NQKI01000009.1"/>
</dbReference>